<evidence type="ECO:0000313" key="3">
    <source>
        <dbReference type="EMBL" id="CAL1171916.1"/>
    </source>
</evidence>
<name>A0A9P1GP59_9DINO</name>
<accession>A0A9P1GP59</accession>
<evidence type="ECO:0000256" key="1">
    <source>
        <dbReference type="SAM" id="MobiDB-lite"/>
    </source>
</evidence>
<protein>
    <submittedName>
        <fullName evidence="2">Uncharacterized protein</fullName>
    </submittedName>
</protein>
<dbReference type="EMBL" id="CAMXCT020006700">
    <property type="protein sequence ID" value="CAL1171916.1"/>
    <property type="molecule type" value="Genomic_DNA"/>
</dbReference>
<dbReference type="EMBL" id="CAMXCT010006700">
    <property type="protein sequence ID" value="CAI4018541.1"/>
    <property type="molecule type" value="Genomic_DNA"/>
</dbReference>
<organism evidence="2">
    <name type="scientific">Cladocopium goreaui</name>
    <dbReference type="NCBI Taxonomy" id="2562237"/>
    <lineage>
        <taxon>Eukaryota</taxon>
        <taxon>Sar</taxon>
        <taxon>Alveolata</taxon>
        <taxon>Dinophyceae</taxon>
        <taxon>Suessiales</taxon>
        <taxon>Symbiodiniaceae</taxon>
        <taxon>Cladocopium</taxon>
    </lineage>
</organism>
<reference evidence="3" key="2">
    <citation type="submission" date="2024-04" db="EMBL/GenBank/DDBJ databases">
        <authorList>
            <person name="Chen Y."/>
            <person name="Shah S."/>
            <person name="Dougan E. K."/>
            <person name="Thang M."/>
            <person name="Chan C."/>
        </authorList>
    </citation>
    <scope>NUCLEOTIDE SEQUENCE [LARGE SCALE GENOMIC DNA]</scope>
</reference>
<keyword evidence="4" id="KW-1185">Reference proteome</keyword>
<evidence type="ECO:0000313" key="2">
    <source>
        <dbReference type="EMBL" id="CAI4018541.1"/>
    </source>
</evidence>
<reference evidence="2" key="1">
    <citation type="submission" date="2022-10" db="EMBL/GenBank/DDBJ databases">
        <authorList>
            <person name="Chen Y."/>
            <person name="Dougan E. K."/>
            <person name="Chan C."/>
            <person name="Rhodes N."/>
            <person name="Thang M."/>
        </authorList>
    </citation>
    <scope>NUCLEOTIDE SEQUENCE</scope>
</reference>
<feature type="region of interest" description="Disordered" evidence="1">
    <location>
        <begin position="1293"/>
        <end position="1364"/>
    </location>
</feature>
<feature type="region of interest" description="Disordered" evidence="1">
    <location>
        <begin position="1213"/>
        <end position="1236"/>
    </location>
</feature>
<dbReference type="OrthoDB" id="438744at2759"/>
<dbReference type="EMBL" id="CAMXCT030006700">
    <property type="protein sequence ID" value="CAL4805853.1"/>
    <property type="molecule type" value="Genomic_DNA"/>
</dbReference>
<comment type="caution">
    <text evidence="2">The sequence shown here is derived from an EMBL/GenBank/DDBJ whole genome shotgun (WGS) entry which is preliminary data.</text>
</comment>
<gene>
    <name evidence="2" type="ORF">C1SCF055_LOCUS43095</name>
</gene>
<proteinExistence type="predicted"/>
<evidence type="ECO:0000313" key="4">
    <source>
        <dbReference type="Proteomes" id="UP001152797"/>
    </source>
</evidence>
<sequence>MHTLSFQKHRILISVEAESDTDDLEAHSSDEAAQIWALVCIKAIRVYHSMLQVPAGIKRQLKFWQQITGKSLHGEAFIFDIEHVIPLACPVDVQQFGASRFRSLVAPLEPEQGPRLLGNLESEGLRQDWVGESPPSRVLRAPRPFIQKVLNGTFSAILLPHLPNKKRSGSSGLTMNWQLCGFTSEDVPVLPGHASTFPDADSNLVLDTNVLDEAIDFLQAYAATILTDVEDADFENVEYLALQRCVGVFQRLLQGMDPSAFVRSAREMTGKGNAFWYSSRRPYQVAFLVKAVTMANLLRTAGSMQEVLQSAAGILLPEVLQAPFKHMLETCRHCTPHESTISRWKLLLDGAFMLFQRRTNTEIPRGSGSGAIRYLMADASTQHGRDFEHIMVASVKASDVCLLFRTACSLLDTWHAVEDDDAPALQIEEELMATLSSGIDEHHLPIMALGSGRTSLQDKFCSVMFAMMLEAGHSEACLSKFARDIVAGTFDLGVEFSLSTILPTSFRTLFPWFEVKVECQDAPELDADHLQDDGFDVVVDEEAQASLSFANMLSAPLERFWSLQAFNHGSGQKPAQQQASEESGPRLEYINETIESPEFWAQLLALDKLFTVVRDLFDWVESCPCHYKRQAPTDNPAIKRRWQACPLRGRRLPEISCGRFFDILNRLCLANAARLFLELPDSLAEDCRAACLLDFEHGRGHLTFQLTLKMACFLEPPLLLFGLAHHDPEMPDLQKDVLQRCMSSQCQHPLVQKLKEQKLHEEAELFIEGEDLKLLENLEFFTASFRFAWGTERKVEGGHAQVNMYASGRRNRTEATDSLALRLSEIKRILSSSDVTAFLECVQVARSPQKLVSQLGLARHPSCRLAKNGWDPIYRKTVYHADPLSLYNRDPPALFSAKLAAPARARHEPLQDQVAEGSDLAIEFLEMQHTLALRHVKQQLESLCKNQEQRRLFSCSLPSTALTLLFQWLAPSQAQEGHQEGLKAGGDEAVPVSSYTDALVAHASHVDTVFFRIVSCGLSRAKLAAPVSFDASDVGVVVLKNAGPVAGAPERSYMVETSDVALSSHVASQSELQSCPLVLSLSSLTAAQIRSFEGWEESVADVQTDVDSGRTLVCATAPFPVMGIREQLPLADRSTYELVEQLCNDGWERMAYTRALLSARDHECAVPHFKQLADYLEIVDPQELARLEDRKRASRKRKSARVQALADGDDWDIVEMQDSDKPPCRPRKRLRGKQSCDPAIGDAPAITEVAAVVVPAEAVVEQIGEDGEDAESVGSGFVSDETSNDSLLRELGQVDGSCDESPGLLPAGEGGDREKSSKEPGAAASSSDSSSSSGSSSGSSSSSSSSSDGGTDNQPGAALAAAAKPAAKVKSKAASKPKALPVAPGEFKRDRTNRVEYGLHHLVPRYRDGAVASYHMQCCLPQHNMPGKKCSRELAVQVAGSEENARRILKAWVLLGHCLPNKEAHMDRSSRQQLQTALGEGTLLSEKELDSIAVPDADAAVVAPFGEAALGDKTPLKKHDLGAAGKDVPKDVHERMEALCLSGGVPSTSLAQRERNRLTKGTKYGVPPALQEALQFGYISPNLPPPSGFKWSYSGGSWRLEIRGG</sequence>
<feature type="compositionally biased region" description="Low complexity" evidence="1">
    <location>
        <begin position="1325"/>
        <end position="1350"/>
    </location>
</feature>
<dbReference type="Proteomes" id="UP001152797">
    <property type="component" value="Unassembled WGS sequence"/>
</dbReference>